<dbReference type="KEGG" id="vg:30313564"/>
<evidence type="ECO:0000313" key="3">
    <source>
        <dbReference type="Proteomes" id="UP000202991"/>
    </source>
</evidence>
<keyword evidence="3" id="KW-1185">Reference proteome</keyword>
<dbReference type="InterPro" id="IPR011604">
    <property type="entry name" value="PDDEXK-like_dom_sf"/>
</dbReference>
<reference evidence="2 3" key="1">
    <citation type="journal article" date="2016" name="Proc. Natl. Acad. Sci. U.S.A.">
        <title>A virus of hyperthermophilic archaea with a unique architecture among DNA viruses.</title>
        <authorList>
            <person name="Rensen E.I."/>
            <person name="Mochizuki T."/>
            <person name="Quemin E."/>
            <person name="Schouten S."/>
            <person name="Krupovic M."/>
            <person name="Prangishvili D."/>
        </authorList>
    </citation>
    <scope>NUCLEOTIDE SEQUENCE [LARGE SCALE GENOMIC DNA]</scope>
    <source>
        <strain evidence="2">1</strain>
    </source>
</reference>
<protein>
    <recommendedName>
        <fullName evidence="1">DUF83 domain-containing protein</fullName>
    </recommendedName>
</protein>
<name>A0A140F3J8_PFV1</name>
<dbReference type="RefSeq" id="YP_009237228.1">
    <property type="nucleotide sequence ID" value="NC_029548.1"/>
</dbReference>
<dbReference type="Pfam" id="PF01930">
    <property type="entry name" value="Cas_Cas4"/>
    <property type="match status" value="1"/>
</dbReference>
<feature type="domain" description="DUF83" evidence="1">
    <location>
        <begin position="17"/>
        <end position="182"/>
    </location>
</feature>
<dbReference type="InterPro" id="IPR022765">
    <property type="entry name" value="Dna2/Cas4_DUF83"/>
</dbReference>
<evidence type="ECO:0000313" key="2">
    <source>
        <dbReference type="EMBL" id="AML61158.1"/>
    </source>
</evidence>
<organism evidence="2 3">
    <name type="scientific">Pyrobaculum filamentous virus 1</name>
    <name type="common">PFV1</name>
    <dbReference type="NCBI Taxonomy" id="1805492"/>
    <lineage>
        <taxon>Viruses</taxon>
        <taxon>Adnaviria</taxon>
        <taxon>Zilligvirae</taxon>
        <taxon>Taleaviricota</taxon>
        <taxon>Tokiviricetes</taxon>
        <taxon>Primavirales</taxon>
        <taxon>Tristromaviridae</taxon>
        <taxon>Alphatristromavirus</taxon>
        <taxon>Alphatristromavirus pozzuoliense</taxon>
    </lineage>
</organism>
<dbReference type="EMBL" id="KU307456">
    <property type="protein sequence ID" value="AML61158.1"/>
    <property type="molecule type" value="Genomic_DNA"/>
</dbReference>
<accession>A0A140F3J8</accession>
<proteinExistence type="predicted"/>
<sequence length="189" mass="21853">MKHVRLDQKVGVSLKELYCPKKAILVSKMTVGQYIRAMVKNVDKFLLGTEAHSLVKFADGCRKEVSVRYRGYNFRIDAVCEDGDGIHIYEVKLSLGEKYREWYLWTLRKYMCMYIANNGVDRVVGHLVGILDMRTVTIEMDRKEAEKECEDMDRRLELFEKGIEEKNVGMHCDVCLFKTSCLYSGSLGV</sequence>
<dbReference type="Proteomes" id="UP000202991">
    <property type="component" value="Segment"/>
</dbReference>
<evidence type="ECO:0000259" key="1">
    <source>
        <dbReference type="Pfam" id="PF01930"/>
    </source>
</evidence>
<dbReference type="Gene3D" id="3.90.320.10">
    <property type="match status" value="1"/>
</dbReference>
<dbReference type="GeneID" id="30313564"/>